<dbReference type="AlphaFoldDB" id="A0A9Q1EVR0"/>
<evidence type="ECO:0000313" key="2">
    <source>
        <dbReference type="EMBL" id="KAJ8345905.1"/>
    </source>
</evidence>
<protein>
    <submittedName>
        <fullName evidence="2">Uncharacterized protein</fullName>
    </submittedName>
</protein>
<name>A0A9Q1EVR0_SYNKA</name>
<reference evidence="2" key="1">
    <citation type="journal article" date="2023" name="Science">
        <title>Genome structures resolve the early diversification of teleost fishes.</title>
        <authorList>
            <person name="Parey E."/>
            <person name="Louis A."/>
            <person name="Montfort J."/>
            <person name="Bouchez O."/>
            <person name="Roques C."/>
            <person name="Iampietro C."/>
            <person name="Lluch J."/>
            <person name="Castinel A."/>
            <person name="Donnadieu C."/>
            <person name="Desvignes T."/>
            <person name="Floi Bucao C."/>
            <person name="Jouanno E."/>
            <person name="Wen M."/>
            <person name="Mejri S."/>
            <person name="Dirks R."/>
            <person name="Jansen H."/>
            <person name="Henkel C."/>
            <person name="Chen W.J."/>
            <person name="Zahm M."/>
            <person name="Cabau C."/>
            <person name="Klopp C."/>
            <person name="Thompson A.W."/>
            <person name="Robinson-Rechavi M."/>
            <person name="Braasch I."/>
            <person name="Lecointre G."/>
            <person name="Bobe J."/>
            <person name="Postlethwait J.H."/>
            <person name="Berthelot C."/>
            <person name="Roest Crollius H."/>
            <person name="Guiguen Y."/>
        </authorList>
    </citation>
    <scope>NUCLEOTIDE SEQUENCE</scope>
    <source>
        <strain evidence="2">WJC10195</strain>
    </source>
</reference>
<proteinExistence type="predicted"/>
<feature type="region of interest" description="Disordered" evidence="1">
    <location>
        <begin position="83"/>
        <end position="102"/>
    </location>
</feature>
<comment type="caution">
    <text evidence="2">The sequence shown here is derived from an EMBL/GenBank/DDBJ whole genome shotgun (WGS) entry which is preliminary data.</text>
</comment>
<sequence length="179" mass="18954">MALASKRESSCCACSGSSSALAGAWPPFRISRPSSRGHVFSEHRPGERKNKARKGEGGLVKCVILQFQPLSVPRLRNGLTLIGGNGRRTKDERNPSPCDQLDRGNGCGSLGYSVGMRTLSTAAPERRDGIRSGPPNPPTPPLSLSDTDRNLGTPNYVLTEFSVQAAACGPGPVRDPLSD</sequence>
<dbReference type="EMBL" id="JAINUF010000012">
    <property type="protein sequence ID" value="KAJ8345905.1"/>
    <property type="molecule type" value="Genomic_DNA"/>
</dbReference>
<feature type="region of interest" description="Disordered" evidence="1">
    <location>
        <begin position="32"/>
        <end position="53"/>
    </location>
</feature>
<organism evidence="2 3">
    <name type="scientific">Synaphobranchus kaupii</name>
    <name type="common">Kaup's arrowtooth eel</name>
    <dbReference type="NCBI Taxonomy" id="118154"/>
    <lineage>
        <taxon>Eukaryota</taxon>
        <taxon>Metazoa</taxon>
        <taxon>Chordata</taxon>
        <taxon>Craniata</taxon>
        <taxon>Vertebrata</taxon>
        <taxon>Euteleostomi</taxon>
        <taxon>Actinopterygii</taxon>
        <taxon>Neopterygii</taxon>
        <taxon>Teleostei</taxon>
        <taxon>Anguilliformes</taxon>
        <taxon>Synaphobranchidae</taxon>
        <taxon>Synaphobranchus</taxon>
    </lineage>
</organism>
<keyword evidence="3" id="KW-1185">Reference proteome</keyword>
<feature type="compositionally biased region" description="Basic and acidic residues" evidence="1">
    <location>
        <begin position="39"/>
        <end position="53"/>
    </location>
</feature>
<gene>
    <name evidence="2" type="ORF">SKAU_G00300980</name>
</gene>
<evidence type="ECO:0000256" key="1">
    <source>
        <dbReference type="SAM" id="MobiDB-lite"/>
    </source>
</evidence>
<dbReference type="Proteomes" id="UP001152622">
    <property type="component" value="Chromosome 12"/>
</dbReference>
<evidence type="ECO:0000313" key="3">
    <source>
        <dbReference type="Proteomes" id="UP001152622"/>
    </source>
</evidence>
<accession>A0A9Q1EVR0</accession>
<feature type="region of interest" description="Disordered" evidence="1">
    <location>
        <begin position="125"/>
        <end position="153"/>
    </location>
</feature>